<dbReference type="HOGENOM" id="CLU_2260771_0_0_10"/>
<dbReference type="AlphaFoldDB" id="G8TI18"/>
<name>G8TI18_NIAKG</name>
<dbReference type="KEGG" id="nko:Niako_3297"/>
<evidence type="ECO:0000313" key="2">
    <source>
        <dbReference type="Proteomes" id="UP000005438"/>
    </source>
</evidence>
<organism evidence="1 2">
    <name type="scientific">Niastella koreensis (strain DSM 17620 / KACC 11465 / NBRC 106392 / GR20-10)</name>
    <dbReference type="NCBI Taxonomy" id="700598"/>
    <lineage>
        <taxon>Bacteria</taxon>
        <taxon>Pseudomonadati</taxon>
        <taxon>Bacteroidota</taxon>
        <taxon>Chitinophagia</taxon>
        <taxon>Chitinophagales</taxon>
        <taxon>Chitinophagaceae</taxon>
        <taxon>Niastella</taxon>
    </lineage>
</organism>
<dbReference type="Proteomes" id="UP000005438">
    <property type="component" value="Chromosome"/>
</dbReference>
<proteinExistence type="predicted"/>
<dbReference type="EMBL" id="CP003178">
    <property type="protein sequence ID" value="AEV99621.1"/>
    <property type="molecule type" value="Genomic_DNA"/>
</dbReference>
<evidence type="ECO:0000313" key="1">
    <source>
        <dbReference type="EMBL" id="AEV99621.1"/>
    </source>
</evidence>
<sequence length="103" mass="12009">MVSVREKAAGKPGSCKYPNDIFNTYNFLNFDYEERPGADAAKFQYLFNDLSNVEVAFSIQKNNKYISAVRYFINKWGYTCRYWQVCIKINLRQVLAGRATLEI</sequence>
<dbReference type="STRING" id="700598.Niako_3297"/>
<reference evidence="1 2" key="1">
    <citation type="submission" date="2011-12" db="EMBL/GenBank/DDBJ databases">
        <title>The complete genome of Niastella koreensis GR20-10.</title>
        <authorList>
            <consortium name="US DOE Joint Genome Institute (JGI-PGF)"/>
            <person name="Lucas S."/>
            <person name="Han J."/>
            <person name="Lapidus A."/>
            <person name="Bruce D."/>
            <person name="Goodwin L."/>
            <person name="Pitluck S."/>
            <person name="Peters L."/>
            <person name="Kyrpides N."/>
            <person name="Mavromatis K."/>
            <person name="Ivanova N."/>
            <person name="Mikhailova N."/>
            <person name="Davenport K."/>
            <person name="Saunders E."/>
            <person name="Detter J.C."/>
            <person name="Tapia R."/>
            <person name="Han C."/>
            <person name="Land M."/>
            <person name="Hauser L."/>
            <person name="Markowitz V."/>
            <person name="Cheng J.-F."/>
            <person name="Hugenholtz P."/>
            <person name="Woyke T."/>
            <person name="Wu D."/>
            <person name="Tindall B."/>
            <person name="Pomrenke H."/>
            <person name="Brambilla E."/>
            <person name="Klenk H.-P."/>
            <person name="Eisen J.A."/>
        </authorList>
    </citation>
    <scope>NUCLEOTIDE SEQUENCE [LARGE SCALE GENOMIC DNA]</scope>
    <source>
        <strain evidence="2">DSM 17620 / KACC 11465 / NBRC 106392 / GR20-10</strain>
    </source>
</reference>
<gene>
    <name evidence="1" type="ordered locus">Niako_3297</name>
</gene>
<accession>G8TI18</accession>
<protein>
    <submittedName>
        <fullName evidence="1">Uncharacterized protein</fullName>
    </submittedName>
</protein>